<dbReference type="EMBL" id="AP014968">
    <property type="protein sequence ID" value="BAT16635.1"/>
    <property type="molecule type" value="Genomic_DNA"/>
</dbReference>
<organism evidence="2 3">
    <name type="scientific">Oryza sativa subsp. japonica</name>
    <name type="common">Rice</name>
    <dbReference type="NCBI Taxonomy" id="39947"/>
    <lineage>
        <taxon>Eukaryota</taxon>
        <taxon>Viridiplantae</taxon>
        <taxon>Streptophyta</taxon>
        <taxon>Embryophyta</taxon>
        <taxon>Tracheophyta</taxon>
        <taxon>Spermatophyta</taxon>
        <taxon>Magnoliopsida</taxon>
        <taxon>Liliopsida</taxon>
        <taxon>Poales</taxon>
        <taxon>Poaceae</taxon>
        <taxon>BOP clade</taxon>
        <taxon>Oryzoideae</taxon>
        <taxon>Oryzeae</taxon>
        <taxon>Oryzinae</taxon>
        <taxon>Oryza</taxon>
        <taxon>Oryza sativa</taxon>
    </lineage>
</organism>
<dbReference type="AlphaFoldDB" id="A0A0P0Y8U9"/>
<sequence length="73" mass="8173">MALTTFSFLATFLWLDLMPRRMDEYMSWTRRKLLRVAERVAPHDGGGAAVVATAPSVAATLSEMVARKQPMDM</sequence>
<reference evidence="3" key="1">
    <citation type="journal article" date="2005" name="Nature">
        <title>The map-based sequence of the rice genome.</title>
        <authorList>
            <consortium name="International rice genome sequencing project (IRGSP)"/>
            <person name="Matsumoto T."/>
            <person name="Wu J."/>
            <person name="Kanamori H."/>
            <person name="Katayose Y."/>
            <person name="Fujisawa M."/>
            <person name="Namiki N."/>
            <person name="Mizuno H."/>
            <person name="Yamamoto K."/>
            <person name="Antonio B.A."/>
            <person name="Baba T."/>
            <person name="Sakata K."/>
            <person name="Nagamura Y."/>
            <person name="Aoki H."/>
            <person name="Arikawa K."/>
            <person name="Arita K."/>
            <person name="Bito T."/>
            <person name="Chiden Y."/>
            <person name="Fujitsuka N."/>
            <person name="Fukunaka R."/>
            <person name="Hamada M."/>
            <person name="Harada C."/>
            <person name="Hayashi A."/>
            <person name="Hijishita S."/>
            <person name="Honda M."/>
            <person name="Hosokawa S."/>
            <person name="Ichikawa Y."/>
            <person name="Idonuma A."/>
            <person name="Iijima M."/>
            <person name="Ikeda M."/>
            <person name="Ikeno M."/>
            <person name="Ito K."/>
            <person name="Ito S."/>
            <person name="Ito T."/>
            <person name="Ito Y."/>
            <person name="Ito Y."/>
            <person name="Iwabuchi A."/>
            <person name="Kamiya K."/>
            <person name="Karasawa W."/>
            <person name="Kurita K."/>
            <person name="Katagiri S."/>
            <person name="Kikuta A."/>
            <person name="Kobayashi H."/>
            <person name="Kobayashi N."/>
            <person name="Machita K."/>
            <person name="Maehara T."/>
            <person name="Masukawa M."/>
            <person name="Mizubayashi T."/>
            <person name="Mukai Y."/>
            <person name="Nagasaki H."/>
            <person name="Nagata Y."/>
            <person name="Naito S."/>
            <person name="Nakashima M."/>
            <person name="Nakama Y."/>
            <person name="Nakamichi Y."/>
            <person name="Nakamura M."/>
            <person name="Meguro A."/>
            <person name="Negishi M."/>
            <person name="Ohta I."/>
            <person name="Ohta T."/>
            <person name="Okamoto M."/>
            <person name="Ono N."/>
            <person name="Saji S."/>
            <person name="Sakaguchi M."/>
            <person name="Sakai K."/>
            <person name="Shibata M."/>
            <person name="Shimokawa T."/>
            <person name="Song J."/>
            <person name="Takazaki Y."/>
            <person name="Terasawa K."/>
            <person name="Tsugane M."/>
            <person name="Tsuji K."/>
            <person name="Ueda S."/>
            <person name="Waki K."/>
            <person name="Yamagata H."/>
            <person name="Yamamoto M."/>
            <person name="Yamamoto S."/>
            <person name="Yamane H."/>
            <person name="Yoshiki S."/>
            <person name="Yoshihara R."/>
            <person name="Yukawa K."/>
            <person name="Zhong H."/>
            <person name="Yano M."/>
            <person name="Yuan Q."/>
            <person name="Ouyang S."/>
            <person name="Liu J."/>
            <person name="Jones K.M."/>
            <person name="Gansberger K."/>
            <person name="Moffat K."/>
            <person name="Hill J."/>
            <person name="Bera J."/>
            <person name="Fadrosh D."/>
            <person name="Jin S."/>
            <person name="Johri S."/>
            <person name="Kim M."/>
            <person name="Overton L."/>
            <person name="Reardon M."/>
            <person name="Tsitrin T."/>
            <person name="Vuong H."/>
            <person name="Weaver B."/>
            <person name="Ciecko A."/>
            <person name="Tallon L."/>
            <person name="Jackson J."/>
            <person name="Pai G."/>
            <person name="Aken S.V."/>
            <person name="Utterback T."/>
            <person name="Reidmuller S."/>
            <person name="Feldblyum T."/>
            <person name="Hsiao J."/>
            <person name="Zismann V."/>
            <person name="Iobst S."/>
            <person name="de Vazeille A.R."/>
            <person name="Buell C.R."/>
            <person name="Ying K."/>
            <person name="Li Y."/>
            <person name="Lu T."/>
            <person name="Huang Y."/>
            <person name="Zhao Q."/>
            <person name="Feng Q."/>
            <person name="Zhang L."/>
            <person name="Zhu J."/>
            <person name="Weng Q."/>
            <person name="Mu J."/>
            <person name="Lu Y."/>
            <person name="Fan D."/>
            <person name="Liu Y."/>
            <person name="Guan J."/>
            <person name="Zhang Y."/>
            <person name="Yu S."/>
            <person name="Liu X."/>
            <person name="Zhang Y."/>
            <person name="Hong G."/>
            <person name="Han B."/>
            <person name="Choisne N."/>
            <person name="Demange N."/>
            <person name="Orjeda G."/>
            <person name="Samain S."/>
            <person name="Cattolico L."/>
            <person name="Pelletier E."/>
            <person name="Couloux A."/>
            <person name="Segurens B."/>
            <person name="Wincker P."/>
            <person name="D'Hont A."/>
            <person name="Scarpelli C."/>
            <person name="Weissenbach J."/>
            <person name="Salanoubat M."/>
            <person name="Quetier F."/>
            <person name="Yu Y."/>
            <person name="Kim H.R."/>
            <person name="Rambo T."/>
            <person name="Currie J."/>
            <person name="Collura K."/>
            <person name="Luo M."/>
            <person name="Yang T."/>
            <person name="Ammiraju J.S.S."/>
            <person name="Engler F."/>
            <person name="Soderlund C."/>
            <person name="Wing R.A."/>
            <person name="Palmer L.E."/>
            <person name="de la Bastide M."/>
            <person name="Spiegel L."/>
            <person name="Nascimento L."/>
            <person name="Zutavern T."/>
            <person name="O'Shaughnessy A."/>
            <person name="Dike S."/>
            <person name="Dedhia N."/>
            <person name="Preston R."/>
            <person name="Balija V."/>
            <person name="McCombie W.R."/>
            <person name="Chow T."/>
            <person name="Chen H."/>
            <person name="Chung M."/>
            <person name="Chen C."/>
            <person name="Shaw J."/>
            <person name="Wu H."/>
            <person name="Hsiao K."/>
            <person name="Chao Y."/>
            <person name="Chu M."/>
            <person name="Cheng C."/>
            <person name="Hour A."/>
            <person name="Lee P."/>
            <person name="Lin S."/>
            <person name="Lin Y."/>
            <person name="Liou J."/>
            <person name="Liu S."/>
            <person name="Hsing Y."/>
            <person name="Raghuvanshi S."/>
            <person name="Mohanty A."/>
            <person name="Bharti A.K."/>
            <person name="Gaur A."/>
            <person name="Gupta V."/>
            <person name="Kumar D."/>
            <person name="Ravi V."/>
            <person name="Vij S."/>
            <person name="Kapur A."/>
            <person name="Khurana P."/>
            <person name="Khurana P."/>
            <person name="Khurana J.P."/>
            <person name="Tyagi A.K."/>
            <person name="Gaikwad K."/>
            <person name="Singh A."/>
            <person name="Dalal V."/>
            <person name="Srivastava S."/>
            <person name="Dixit A."/>
            <person name="Pal A.K."/>
            <person name="Ghazi I.A."/>
            <person name="Yadav M."/>
            <person name="Pandit A."/>
            <person name="Bhargava A."/>
            <person name="Sureshbabu K."/>
            <person name="Batra K."/>
            <person name="Sharma T.R."/>
            <person name="Mohapatra T."/>
            <person name="Singh N.K."/>
            <person name="Messing J."/>
            <person name="Nelson A.B."/>
            <person name="Fuks G."/>
            <person name="Kavchok S."/>
            <person name="Keizer G."/>
            <person name="Linton E."/>
            <person name="Llaca V."/>
            <person name="Song R."/>
            <person name="Tanyolac B."/>
            <person name="Young S."/>
            <person name="Ho-Il K."/>
            <person name="Hahn J.H."/>
            <person name="Sangsakoo G."/>
            <person name="Vanavichit A."/>
            <person name="de Mattos Luiz.A.T."/>
            <person name="Zimmer P.D."/>
            <person name="Malone G."/>
            <person name="Dellagostin O."/>
            <person name="de Oliveira A.C."/>
            <person name="Bevan M."/>
            <person name="Bancroft I."/>
            <person name="Minx P."/>
            <person name="Cordum H."/>
            <person name="Wilson R."/>
            <person name="Cheng Z."/>
            <person name="Jin W."/>
            <person name="Jiang J."/>
            <person name="Leong S.A."/>
            <person name="Iwama H."/>
            <person name="Gojobori T."/>
            <person name="Itoh T."/>
            <person name="Niimura Y."/>
            <person name="Fujii Y."/>
            <person name="Habara T."/>
            <person name="Sakai H."/>
            <person name="Sato Y."/>
            <person name="Wilson G."/>
            <person name="Kumar K."/>
            <person name="McCouch S."/>
            <person name="Juretic N."/>
            <person name="Hoen D."/>
            <person name="Wright S."/>
            <person name="Bruskiewich R."/>
            <person name="Bureau T."/>
            <person name="Miyao A."/>
            <person name="Hirochika H."/>
            <person name="Nishikawa T."/>
            <person name="Kadowaki K."/>
            <person name="Sugiura M."/>
            <person name="Burr B."/>
            <person name="Sasaki T."/>
        </authorList>
    </citation>
    <scope>NUCLEOTIDE SEQUENCE [LARGE SCALE GENOMIC DNA]</scope>
    <source>
        <strain evidence="3">cv. Nipponbare</strain>
    </source>
</reference>
<reference evidence="2 3" key="2">
    <citation type="journal article" date="2013" name="Plant Cell Physiol.">
        <title>Rice Annotation Project Database (RAP-DB): an integrative and interactive database for rice genomics.</title>
        <authorList>
            <person name="Sakai H."/>
            <person name="Lee S.S."/>
            <person name="Tanaka T."/>
            <person name="Numa H."/>
            <person name="Kim J."/>
            <person name="Kawahara Y."/>
            <person name="Wakimoto H."/>
            <person name="Yang C.C."/>
            <person name="Iwamoto M."/>
            <person name="Abe T."/>
            <person name="Yamada Y."/>
            <person name="Muto A."/>
            <person name="Inokuchi H."/>
            <person name="Ikemura T."/>
            <person name="Matsumoto T."/>
            <person name="Sasaki T."/>
            <person name="Itoh T."/>
        </authorList>
    </citation>
    <scope>NUCLEOTIDE SEQUENCE [LARGE SCALE GENOMIC DNA]</scope>
    <source>
        <strain evidence="3">cv. Nipponbare</strain>
    </source>
</reference>
<reference evidence="2 3" key="3">
    <citation type="journal article" date="2013" name="Rice">
        <title>Improvement of the Oryza sativa Nipponbare reference genome using next generation sequence and optical map data.</title>
        <authorList>
            <person name="Kawahara Y."/>
            <person name="de la Bastide M."/>
            <person name="Hamilton J.P."/>
            <person name="Kanamori H."/>
            <person name="McCombie W.R."/>
            <person name="Ouyang S."/>
            <person name="Schwartz D.C."/>
            <person name="Tanaka T."/>
            <person name="Wu J."/>
            <person name="Zhou S."/>
            <person name="Childs K.L."/>
            <person name="Davidson R.M."/>
            <person name="Lin H."/>
            <person name="Quesada-Ocampo L."/>
            <person name="Vaillancourt B."/>
            <person name="Sakai H."/>
            <person name="Lee S.S."/>
            <person name="Kim J."/>
            <person name="Numa H."/>
            <person name="Itoh T."/>
            <person name="Buell C.R."/>
            <person name="Matsumoto T."/>
        </authorList>
    </citation>
    <scope>NUCLEOTIDE SEQUENCE [LARGE SCALE GENOMIC DNA]</scope>
    <source>
        <strain evidence="3">cv. Nipponbare</strain>
    </source>
</reference>
<name>A0A0P0Y8U9_ORYSJ</name>
<evidence type="ECO:0000256" key="1">
    <source>
        <dbReference type="SAM" id="SignalP"/>
    </source>
</evidence>
<keyword evidence="1" id="KW-0732">Signal</keyword>
<evidence type="ECO:0000313" key="2">
    <source>
        <dbReference type="EMBL" id="BAT16635.1"/>
    </source>
</evidence>
<dbReference type="PaxDb" id="39947-A0A0P0Y8U9"/>
<gene>
    <name evidence="2" type="ordered locus">Os12g0268666</name>
    <name evidence="2" type="ORF">OSNPB_120268666</name>
</gene>
<evidence type="ECO:0000313" key="3">
    <source>
        <dbReference type="Proteomes" id="UP000059680"/>
    </source>
</evidence>
<feature type="signal peptide" evidence="1">
    <location>
        <begin position="1"/>
        <end position="24"/>
    </location>
</feature>
<protein>
    <submittedName>
        <fullName evidence="2">Os12g0268666 protein</fullName>
    </submittedName>
</protein>
<feature type="chain" id="PRO_5006057452" evidence="1">
    <location>
        <begin position="25"/>
        <end position="73"/>
    </location>
</feature>
<dbReference type="Proteomes" id="UP000059680">
    <property type="component" value="Chromosome 12"/>
</dbReference>
<keyword evidence="3" id="KW-1185">Reference proteome</keyword>
<accession>A0A0P0Y8U9</accession>
<proteinExistence type="predicted"/>
<dbReference type="InParanoid" id="A0A0P0Y8U9"/>